<evidence type="ECO:0000313" key="4">
    <source>
        <dbReference type="EMBL" id="AWY97089.1"/>
    </source>
</evidence>
<sequence length="325" mass="35337">MNIVIERPPRGIMISTWRMSYQGLTEAGKLLVSGSTLPEAILHSVKSVEDNEKYVSVGYGGLPNREGEVELDAAYMDGNTLEVGAVMAVKQIKNPIEVAYDLSHKKRSSVLVGTGAEMYARQRGFAFKNMLTESSFQRYLKERTLDKDEEKRTAYEGHDTVCVIGRSGEHMACGVSTSGLYMKHPGRIGDSPLIGSGFYADSSAGAAAATGVGEDIMKGCLSFAITEKIREGVAVQEACEQCLLQHLRRLETLGYGNGGMSVIAMDKEGNTGAATTLSAFPFVISDGKECKIYIASGNQENGEHKIFIPDSQWLEECSADWIFMN</sequence>
<dbReference type="SUPFAM" id="SSF56235">
    <property type="entry name" value="N-terminal nucleophile aminohydrolases (Ntn hydrolases)"/>
    <property type="match status" value="1"/>
</dbReference>
<dbReference type="PANTHER" id="PTHR10188">
    <property type="entry name" value="L-ASPARAGINASE"/>
    <property type="match status" value="1"/>
</dbReference>
<dbReference type="Gene3D" id="3.60.20.30">
    <property type="entry name" value="(Glycosyl)asparaginase"/>
    <property type="match status" value="1"/>
</dbReference>
<dbReference type="PANTHER" id="PTHR10188:SF6">
    <property type="entry name" value="N(4)-(BETA-N-ACETYLGLUCOSAMINYL)-L-ASPARAGINASE"/>
    <property type="match status" value="1"/>
</dbReference>
<dbReference type="GO" id="GO:0016811">
    <property type="term" value="F:hydrolase activity, acting on carbon-nitrogen (but not peptide) bonds, in linear amides"/>
    <property type="evidence" value="ECO:0007669"/>
    <property type="project" value="UniProtKB-ARBA"/>
</dbReference>
<dbReference type="InterPro" id="IPR029055">
    <property type="entry name" value="Ntn_hydrolases_N"/>
</dbReference>
<evidence type="ECO:0000313" key="5">
    <source>
        <dbReference type="Proteomes" id="UP000250003"/>
    </source>
</evidence>
<feature type="active site" description="Nucleophile" evidence="1">
    <location>
        <position position="160"/>
    </location>
</feature>
<gene>
    <name evidence="4" type="ORF">DQQ01_01755</name>
</gene>
<accession>A0A2Z4U852</accession>
<reference evidence="5" key="1">
    <citation type="submission" date="2018-06" db="EMBL/GenBank/DDBJ databases">
        <title>Description of Blautia argi sp. nov., a new anaerobic isolated from dog feces.</title>
        <authorList>
            <person name="Chang Y.-H."/>
            <person name="Paek J."/>
            <person name="Shin Y."/>
        </authorList>
    </citation>
    <scope>NUCLEOTIDE SEQUENCE [LARGE SCALE GENOMIC DNA]</scope>
    <source>
        <strain evidence="5">KCTC 15426</strain>
    </source>
</reference>
<dbReference type="Proteomes" id="UP000250003">
    <property type="component" value="Chromosome"/>
</dbReference>
<name>A0A2Z4U852_9FIRM</name>
<feature type="site" description="Cleavage; by autolysis" evidence="3">
    <location>
        <begin position="159"/>
        <end position="160"/>
    </location>
</feature>
<dbReference type="InterPro" id="IPR000246">
    <property type="entry name" value="Peptidase_T2"/>
</dbReference>
<dbReference type="EMBL" id="CP030280">
    <property type="protein sequence ID" value="AWY97089.1"/>
    <property type="molecule type" value="Genomic_DNA"/>
</dbReference>
<dbReference type="AlphaFoldDB" id="A0A2Z4U852"/>
<evidence type="ECO:0000256" key="3">
    <source>
        <dbReference type="PIRSR" id="PIRSR600246-3"/>
    </source>
</evidence>
<evidence type="ECO:0000256" key="1">
    <source>
        <dbReference type="PIRSR" id="PIRSR600246-1"/>
    </source>
</evidence>
<dbReference type="GO" id="GO:0005737">
    <property type="term" value="C:cytoplasm"/>
    <property type="evidence" value="ECO:0007669"/>
    <property type="project" value="TreeGrafter"/>
</dbReference>
<keyword evidence="5" id="KW-1185">Reference proteome</keyword>
<dbReference type="OrthoDB" id="9780217at2"/>
<proteinExistence type="predicted"/>
<dbReference type="KEGG" id="blau:DQQ01_01755"/>
<feature type="binding site" evidence="2">
    <location>
        <begin position="187"/>
        <end position="190"/>
    </location>
    <ligand>
        <name>substrate</name>
    </ligand>
</feature>
<dbReference type="Pfam" id="PF01112">
    <property type="entry name" value="Asparaginase_2"/>
    <property type="match status" value="1"/>
</dbReference>
<feature type="binding site" evidence="2">
    <location>
        <begin position="210"/>
        <end position="213"/>
    </location>
    <ligand>
        <name>substrate</name>
    </ligand>
</feature>
<protein>
    <submittedName>
        <fullName evidence="4">N(4)-(Beta-N-acetylglucosaminyl)-L-asparaginase</fullName>
    </submittedName>
</protein>
<evidence type="ECO:0000256" key="2">
    <source>
        <dbReference type="PIRSR" id="PIRSR600246-2"/>
    </source>
</evidence>
<organism evidence="4 5">
    <name type="scientific">Blautia argi</name>
    <dbReference type="NCBI Taxonomy" id="1912897"/>
    <lineage>
        <taxon>Bacteria</taxon>
        <taxon>Bacillati</taxon>
        <taxon>Bacillota</taxon>
        <taxon>Clostridia</taxon>
        <taxon>Lachnospirales</taxon>
        <taxon>Lachnospiraceae</taxon>
        <taxon>Blautia</taxon>
    </lineage>
</organism>
<dbReference type="RefSeq" id="WP_111917922.1">
    <property type="nucleotide sequence ID" value="NZ_CP030280.1"/>
</dbReference>